<keyword evidence="2 3" id="KW-0238">DNA-binding</keyword>
<organism evidence="6 7">
    <name type="scientific">Fraxinus pennsylvanica</name>
    <dbReference type="NCBI Taxonomy" id="56036"/>
    <lineage>
        <taxon>Eukaryota</taxon>
        <taxon>Viridiplantae</taxon>
        <taxon>Streptophyta</taxon>
        <taxon>Embryophyta</taxon>
        <taxon>Tracheophyta</taxon>
        <taxon>Spermatophyta</taxon>
        <taxon>Magnoliopsida</taxon>
        <taxon>eudicotyledons</taxon>
        <taxon>Gunneridae</taxon>
        <taxon>Pentapetalae</taxon>
        <taxon>asterids</taxon>
        <taxon>lamiids</taxon>
        <taxon>Lamiales</taxon>
        <taxon>Oleaceae</taxon>
        <taxon>Oleeae</taxon>
        <taxon>Fraxinus</taxon>
    </lineage>
</organism>
<dbReference type="CDD" id="cd00086">
    <property type="entry name" value="homeodomain"/>
    <property type="match status" value="1"/>
</dbReference>
<evidence type="ECO:0000259" key="5">
    <source>
        <dbReference type="PROSITE" id="PS50071"/>
    </source>
</evidence>
<dbReference type="SUPFAM" id="SSF46689">
    <property type="entry name" value="Homeodomain-like"/>
    <property type="match status" value="1"/>
</dbReference>
<feature type="DNA-binding region" description="Homeobox" evidence="2">
    <location>
        <begin position="3"/>
        <end position="57"/>
    </location>
</feature>
<protein>
    <recommendedName>
        <fullName evidence="5">Homeobox domain-containing protein</fullName>
    </recommendedName>
</protein>
<accession>A0AAD1YMC6</accession>
<comment type="subcellular location">
    <subcellularLocation>
        <location evidence="1 2 3">Nucleus</location>
    </subcellularLocation>
</comment>
<sequence length="142" mass="16605">MANRFEEYQINALKMAFEQSQHLTREKKAELVTATGLDVEQITSWFNRNRTKKRVRKSIGDLHQTKAELQQALQVLQESQEREAKLQKELQESKEKEAELRAENQNLQHQLALRGRESGDSQFDYYLWSENVLGLNSEHSSS</sequence>
<keyword evidence="7" id="KW-1185">Reference proteome</keyword>
<keyword evidence="2 3" id="KW-0371">Homeobox</keyword>
<dbReference type="InterPro" id="IPR009057">
    <property type="entry name" value="Homeodomain-like_sf"/>
</dbReference>
<dbReference type="GO" id="GO:0003677">
    <property type="term" value="F:DNA binding"/>
    <property type="evidence" value="ECO:0007669"/>
    <property type="project" value="UniProtKB-UniRule"/>
</dbReference>
<evidence type="ECO:0000256" key="1">
    <source>
        <dbReference type="ARBA" id="ARBA00004123"/>
    </source>
</evidence>
<gene>
    <name evidence="6" type="ORF">FPE_LOCUS1480</name>
</gene>
<reference evidence="6" key="1">
    <citation type="submission" date="2023-05" db="EMBL/GenBank/DDBJ databases">
        <authorList>
            <person name="Huff M."/>
        </authorList>
    </citation>
    <scope>NUCLEOTIDE SEQUENCE</scope>
</reference>
<dbReference type="Proteomes" id="UP000834106">
    <property type="component" value="Chromosome 1"/>
</dbReference>
<evidence type="ECO:0000256" key="2">
    <source>
        <dbReference type="PROSITE-ProRule" id="PRU00108"/>
    </source>
</evidence>
<name>A0AAD1YMC6_9LAMI</name>
<dbReference type="SMART" id="SM00389">
    <property type="entry name" value="HOX"/>
    <property type="match status" value="1"/>
</dbReference>
<feature type="domain" description="Homeobox" evidence="5">
    <location>
        <begin position="1"/>
        <end position="56"/>
    </location>
</feature>
<dbReference type="Pfam" id="PF00046">
    <property type="entry name" value="Homeodomain"/>
    <property type="match status" value="1"/>
</dbReference>
<dbReference type="Gene3D" id="1.10.10.60">
    <property type="entry name" value="Homeodomain-like"/>
    <property type="match status" value="1"/>
</dbReference>
<feature type="compositionally biased region" description="Basic and acidic residues" evidence="4">
    <location>
        <begin position="84"/>
        <end position="102"/>
    </location>
</feature>
<keyword evidence="2 3" id="KW-0539">Nucleus</keyword>
<feature type="region of interest" description="Disordered" evidence="4">
    <location>
        <begin position="84"/>
        <end position="103"/>
    </location>
</feature>
<proteinExistence type="predicted"/>
<evidence type="ECO:0000256" key="4">
    <source>
        <dbReference type="SAM" id="MobiDB-lite"/>
    </source>
</evidence>
<dbReference type="EMBL" id="OU503036">
    <property type="protein sequence ID" value="CAI9754049.1"/>
    <property type="molecule type" value="Genomic_DNA"/>
</dbReference>
<dbReference type="AlphaFoldDB" id="A0AAD1YMC6"/>
<evidence type="ECO:0000313" key="6">
    <source>
        <dbReference type="EMBL" id="CAI9754049.1"/>
    </source>
</evidence>
<dbReference type="PROSITE" id="PS50071">
    <property type="entry name" value="HOMEOBOX_2"/>
    <property type="match status" value="1"/>
</dbReference>
<evidence type="ECO:0000256" key="3">
    <source>
        <dbReference type="RuleBase" id="RU000682"/>
    </source>
</evidence>
<evidence type="ECO:0000313" key="7">
    <source>
        <dbReference type="Proteomes" id="UP000834106"/>
    </source>
</evidence>
<dbReference type="InterPro" id="IPR001356">
    <property type="entry name" value="HD"/>
</dbReference>
<dbReference type="GO" id="GO:0005634">
    <property type="term" value="C:nucleus"/>
    <property type="evidence" value="ECO:0007669"/>
    <property type="project" value="UniProtKB-SubCell"/>
</dbReference>